<keyword evidence="2 6" id="KW-0812">Transmembrane</keyword>
<dbReference type="STRING" id="490629.SAMN05216266_107148"/>
<keyword evidence="10" id="KW-1185">Reference proteome</keyword>
<dbReference type="PANTHER" id="PTHR43229">
    <property type="entry name" value="NODULATION PROTEIN J"/>
    <property type="match status" value="1"/>
</dbReference>
<evidence type="ECO:0000256" key="3">
    <source>
        <dbReference type="ARBA" id="ARBA00022989"/>
    </source>
</evidence>
<organism evidence="9 10">
    <name type="scientific">Amycolatopsis marina</name>
    <dbReference type="NCBI Taxonomy" id="490629"/>
    <lineage>
        <taxon>Bacteria</taxon>
        <taxon>Bacillati</taxon>
        <taxon>Actinomycetota</taxon>
        <taxon>Actinomycetes</taxon>
        <taxon>Pseudonocardiales</taxon>
        <taxon>Pseudonocardiaceae</taxon>
        <taxon>Amycolatopsis</taxon>
    </lineage>
</organism>
<dbReference type="Proteomes" id="UP000243799">
    <property type="component" value="Unassembled WGS sequence"/>
</dbReference>
<feature type="compositionally biased region" description="Basic and acidic residues" evidence="7">
    <location>
        <begin position="29"/>
        <end position="39"/>
    </location>
</feature>
<keyword evidence="3 6" id="KW-1133">Transmembrane helix</keyword>
<keyword evidence="4 6" id="KW-0472">Membrane</keyword>
<dbReference type="Pfam" id="PF01061">
    <property type="entry name" value="ABC2_membrane"/>
    <property type="match status" value="1"/>
</dbReference>
<name>A0A1I0ZSQ9_9PSEU</name>
<feature type="transmembrane region" description="Helical" evidence="6">
    <location>
        <begin position="287"/>
        <end position="307"/>
    </location>
</feature>
<dbReference type="InterPro" id="IPR051784">
    <property type="entry name" value="Nod_factor_ABC_transporter"/>
</dbReference>
<evidence type="ECO:0000313" key="9">
    <source>
        <dbReference type="EMBL" id="SFB27203.1"/>
    </source>
</evidence>
<evidence type="ECO:0000313" key="10">
    <source>
        <dbReference type="Proteomes" id="UP000243799"/>
    </source>
</evidence>
<keyword evidence="6" id="KW-1003">Cell membrane</keyword>
<evidence type="ECO:0000256" key="1">
    <source>
        <dbReference type="ARBA" id="ARBA00004141"/>
    </source>
</evidence>
<feature type="domain" description="ABC transmembrane type-2" evidence="8">
    <location>
        <begin position="84"/>
        <end position="314"/>
    </location>
</feature>
<comment type="similarity">
    <text evidence="6">Belongs to the ABC-2 integral membrane protein family.</text>
</comment>
<evidence type="ECO:0000256" key="5">
    <source>
        <dbReference type="ARBA" id="ARBA00023251"/>
    </source>
</evidence>
<evidence type="ECO:0000256" key="4">
    <source>
        <dbReference type="ARBA" id="ARBA00023136"/>
    </source>
</evidence>
<evidence type="ECO:0000256" key="7">
    <source>
        <dbReference type="SAM" id="MobiDB-lite"/>
    </source>
</evidence>
<feature type="transmembrane region" description="Helical" evidence="6">
    <location>
        <begin position="235"/>
        <end position="254"/>
    </location>
</feature>
<evidence type="ECO:0000259" key="8">
    <source>
        <dbReference type="PROSITE" id="PS51012"/>
    </source>
</evidence>
<sequence>MVSFVRESEPRPPVSRHHPDGGAPRRSAGRVDRDARLPTDTDLPALTDAPRRGLLPRILPPGLYAGRASALIERSLLVSSRLWLVFASGVVEPVLYLFAFQIGFGKLVGDVAGPGGQTMSYVAFVAPALLAASAMNGAVFDSTFNVFFKFRYAKLYDAMLATPIGPLDIAIGEIAFAVLRGGAYATAFLAVMGAMGLIASPWALLMLPVALLVALAFASVGMVCATFLRSPTQFDYIQLAIMPMFLFSTTFYPLSVYPDGLQVVVQCIPLYHGVELMRGLSVGVLDISMIGHVAYLLVMVAIGMFATSRRLAGLLLR</sequence>
<comment type="subcellular location">
    <subcellularLocation>
        <location evidence="6">Cell membrane</location>
        <topology evidence="6">Multi-pass membrane protein</topology>
    </subcellularLocation>
    <subcellularLocation>
        <location evidence="1">Membrane</location>
        <topology evidence="1">Multi-pass membrane protein</topology>
    </subcellularLocation>
</comment>
<dbReference type="PRINTS" id="PR00164">
    <property type="entry name" value="ABC2TRNSPORT"/>
</dbReference>
<feature type="transmembrane region" description="Helical" evidence="6">
    <location>
        <begin position="169"/>
        <end position="199"/>
    </location>
</feature>
<feature type="region of interest" description="Disordered" evidence="7">
    <location>
        <begin position="1"/>
        <end position="48"/>
    </location>
</feature>
<dbReference type="GO" id="GO:0140359">
    <property type="term" value="F:ABC-type transporter activity"/>
    <property type="evidence" value="ECO:0007669"/>
    <property type="project" value="InterPro"/>
</dbReference>
<dbReference type="PANTHER" id="PTHR43229:SF2">
    <property type="entry name" value="NODULATION PROTEIN J"/>
    <property type="match status" value="1"/>
</dbReference>
<proteinExistence type="inferred from homology"/>
<keyword evidence="5" id="KW-0046">Antibiotic resistance</keyword>
<accession>A0A1I0ZSQ9</accession>
<evidence type="ECO:0000256" key="2">
    <source>
        <dbReference type="ARBA" id="ARBA00022692"/>
    </source>
</evidence>
<dbReference type="GO" id="GO:0046677">
    <property type="term" value="P:response to antibiotic"/>
    <property type="evidence" value="ECO:0007669"/>
    <property type="project" value="UniProtKB-KW"/>
</dbReference>
<protein>
    <recommendedName>
        <fullName evidence="6">Transport permease protein</fullName>
    </recommendedName>
</protein>
<reference evidence="10" key="1">
    <citation type="submission" date="2016-10" db="EMBL/GenBank/DDBJ databases">
        <authorList>
            <person name="Varghese N."/>
            <person name="Submissions S."/>
        </authorList>
    </citation>
    <scope>NUCLEOTIDE SEQUENCE [LARGE SCALE GENOMIC DNA]</scope>
    <source>
        <strain evidence="10">CGMCC 4.3568</strain>
    </source>
</reference>
<dbReference type="EMBL" id="FOKG01000007">
    <property type="protein sequence ID" value="SFB27203.1"/>
    <property type="molecule type" value="Genomic_DNA"/>
</dbReference>
<feature type="transmembrane region" description="Helical" evidence="6">
    <location>
        <begin position="205"/>
        <end position="228"/>
    </location>
</feature>
<dbReference type="OrthoDB" id="9778589at2"/>
<dbReference type="InterPro" id="IPR013525">
    <property type="entry name" value="ABC2_TM"/>
</dbReference>
<dbReference type="GO" id="GO:0043190">
    <property type="term" value="C:ATP-binding cassette (ABC) transporter complex"/>
    <property type="evidence" value="ECO:0007669"/>
    <property type="project" value="InterPro"/>
</dbReference>
<keyword evidence="6" id="KW-0813">Transport</keyword>
<feature type="transmembrane region" description="Helical" evidence="6">
    <location>
        <begin position="124"/>
        <end position="148"/>
    </location>
</feature>
<dbReference type="InterPro" id="IPR000412">
    <property type="entry name" value="ABC_2_transport"/>
</dbReference>
<evidence type="ECO:0000256" key="6">
    <source>
        <dbReference type="RuleBase" id="RU361157"/>
    </source>
</evidence>
<dbReference type="AlphaFoldDB" id="A0A1I0ZSQ9"/>
<gene>
    <name evidence="9" type="ORF">SAMN05216266_107148</name>
</gene>
<feature type="compositionally biased region" description="Basic and acidic residues" evidence="7">
    <location>
        <begin position="1"/>
        <end position="10"/>
    </location>
</feature>
<dbReference type="PROSITE" id="PS51012">
    <property type="entry name" value="ABC_TM2"/>
    <property type="match status" value="1"/>
</dbReference>
<feature type="transmembrane region" description="Helical" evidence="6">
    <location>
        <begin position="82"/>
        <end position="104"/>
    </location>
</feature>
<dbReference type="InterPro" id="IPR047817">
    <property type="entry name" value="ABC2_TM_bact-type"/>
</dbReference>